<evidence type="ECO:0000313" key="4">
    <source>
        <dbReference type="Proteomes" id="UP001164746"/>
    </source>
</evidence>
<proteinExistence type="inferred from homology"/>
<dbReference type="SMART" id="SM00733">
    <property type="entry name" value="Mterf"/>
    <property type="match status" value="4"/>
</dbReference>
<dbReference type="Gene3D" id="1.25.70.10">
    <property type="entry name" value="Transcription termination factor 3, mitochondrial"/>
    <property type="match status" value="1"/>
</dbReference>
<dbReference type="Proteomes" id="UP001164746">
    <property type="component" value="Chromosome 8"/>
</dbReference>
<reference evidence="3" key="1">
    <citation type="submission" date="2022-11" db="EMBL/GenBank/DDBJ databases">
        <title>Centuries of genome instability and evolution in soft-shell clam transmissible cancer (bioRxiv).</title>
        <authorList>
            <person name="Hart S.F.M."/>
            <person name="Yonemitsu M.A."/>
            <person name="Giersch R.M."/>
            <person name="Beal B.F."/>
            <person name="Arriagada G."/>
            <person name="Davis B.W."/>
            <person name="Ostrander E.A."/>
            <person name="Goff S.P."/>
            <person name="Metzger M.J."/>
        </authorList>
    </citation>
    <scope>NUCLEOTIDE SEQUENCE</scope>
    <source>
        <strain evidence="3">MELC-2E11</strain>
        <tissue evidence="3">Siphon/mantle</tissue>
    </source>
</reference>
<dbReference type="InterPro" id="IPR003690">
    <property type="entry name" value="MTERF"/>
</dbReference>
<accession>A0ABY7ETP8</accession>
<evidence type="ECO:0000313" key="3">
    <source>
        <dbReference type="EMBL" id="WAR11779.1"/>
    </source>
</evidence>
<dbReference type="EMBL" id="CP111019">
    <property type="protein sequence ID" value="WAR11779.1"/>
    <property type="molecule type" value="Genomic_DNA"/>
</dbReference>
<evidence type="ECO:0000256" key="2">
    <source>
        <dbReference type="ARBA" id="ARBA00022946"/>
    </source>
</evidence>
<gene>
    <name evidence="3" type="ORF">MAR_025959</name>
</gene>
<keyword evidence="4" id="KW-1185">Reference proteome</keyword>
<evidence type="ECO:0000256" key="1">
    <source>
        <dbReference type="ARBA" id="ARBA00007692"/>
    </source>
</evidence>
<dbReference type="PANTHER" id="PTHR13068">
    <property type="entry name" value="CGI-12 PROTEIN-RELATED"/>
    <property type="match status" value="1"/>
</dbReference>
<dbReference type="InterPro" id="IPR038538">
    <property type="entry name" value="MTERF_sf"/>
</dbReference>
<comment type="similarity">
    <text evidence="1">Belongs to the mTERF family.</text>
</comment>
<keyword evidence="2" id="KW-0809">Transit peptide</keyword>
<dbReference type="PANTHER" id="PTHR13068:SF112">
    <property type="entry name" value="TRANSCRIPTION TERMINATION FACTOR 3, MITOCHONDRIAL"/>
    <property type="match status" value="1"/>
</dbReference>
<name>A0ABY7ETP8_MYAAR</name>
<dbReference type="Pfam" id="PF02536">
    <property type="entry name" value="mTERF"/>
    <property type="match status" value="2"/>
</dbReference>
<sequence>MYPNCHLKKVLNNMNTVKRLHCSATYCVHTSTILKEKASELKPSDLEQEKQNEKNGQFDDILDKAVQEAPKNLVLDWDLYDHDNKAMVSNHGEVTPAKVRSEIERWTAHQHKTMLQKVVDGNYLDKYGSIEEAHRSPEYVLQKNEELEETEKAKSLTNQRKMRLLALRQAIIMADKEVIGSSQNQQIVPTSESEGQECLELETTDKGLKLSEMPIKVAVPVLPNFLAIYAENKLLQQLVELGVDLSAVQKAGLANHVLNLDWRKQIKPLVINLLNRGLSIEQVGPVITQCPHLLTENLQNINVRLDYFLSKRFPRKVLTAMMLKDSTFLAMPVEKIDSILGFYQKLLNLTAVISLRNELEFSEEEVKLMFIKHPELLLARRRVVVTNCDYIQEVMGIPHRMVVQFPQALTGPHHIMSSRHRFLQLHGAAQYDSCLPGYVSLNDLVEKNDDLWCSSVAKASLEEYDAFLKMI</sequence>
<organism evidence="3 4">
    <name type="scientific">Mya arenaria</name>
    <name type="common">Soft-shell clam</name>
    <dbReference type="NCBI Taxonomy" id="6604"/>
    <lineage>
        <taxon>Eukaryota</taxon>
        <taxon>Metazoa</taxon>
        <taxon>Spiralia</taxon>
        <taxon>Lophotrochozoa</taxon>
        <taxon>Mollusca</taxon>
        <taxon>Bivalvia</taxon>
        <taxon>Autobranchia</taxon>
        <taxon>Heteroconchia</taxon>
        <taxon>Euheterodonta</taxon>
        <taxon>Imparidentia</taxon>
        <taxon>Neoheterodontei</taxon>
        <taxon>Myida</taxon>
        <taxon>Myoidea</taxon>
        <taxon>Myidae</taxon>
        <taxon>Mya</taxon>
    </lineage>
</organism>
<protein>
    <submittedName>
        <fullName evidence="3">MTEF3-like protein</fullName>
    </submittedName>
</protein>